<protein>
    <submittedName>
        <fullName evidence="5">AraC family transcriptional regulator</fullName>
    </submittedName>
</protein>
<sequence>MTSTELYKSSARAHIANHYVRACIGGALRQGAEPSQLLSAAEIPHLWLDRPERLLTEHQLSELIKAVWRFTGDEFMGLAPGVCKRGVFSLMAEFGLGAKTLGGMLQRSARFYSAVTDDLKIGLDAGHAQSPLVFYRLHLRQQELDPDHFLQEFILLMWQRFAGWLIGQQIPVTGTSFGYPAPMHAREYRAMFIGELLHDQPRCGFYLHPRVLQLPILRSEAELQAFLQACPGVILHRPVQDNSLQTRVRLLLQRYDLKRMPELEEISQQLLMTPRTLRRWLQEEGTSVRQIKESLRRDLALRLLSNEHFSVQEVAEQSGFAEVAAFSRAFRRWTGGPPAQWRNARRSA</sequence>
<proteinExistence type="predicted"/>
<dbReference type="PANTHER" id="PTHR47894">
    <property type="entry name" value="HTH-TYPE TRANSCRIPTIONAL REGULATOR GADX"/>
    <property type="match status" value="1"/>
</dbReference>
<accession>A0A023WSQ9</accession>
<keyword evidence="2" id="KW-0238">DNA-binding</keyword>
<keyword evidence="1" id="KW-0805">Transcription regulation</keyword>
<keyword evidence="3" id="KW-0804">Transcription</keyword>
<dbReference type="InterPro" id="IPR009057">
    <property type="entry name" value="Homeodomain-like_sf"/>
</dbReference>
<dbReference type="SUPFAM" id="SSF46689">
    <property type="entry name" value="Homeodomain-like"/>
    <property type="match status" value="1"/>
</dbReference>
<evidence type="ECO:0000259" key="4">
    <source>
        <dbReference type="PROSITE" id="PS01124"/>
    </source>
</evidence>
<feature type="domain" description="HTH araC/xylS-type" evidence="4">
    <location>
        <begin position="246"/>
        <end position="344"/>
    </location>
</feature>
<dbReference type="Gene3D" id="1.10.10.60">
    <property type="entry name" value="Homeodomain-like"/>
    <property type="match status" value="1"/>
</dbReference>
<evidence type="ECO:0000256" key="3">
    <source>
        <dbReference type="ARBA" id="ARBA00023163"/>
    </source>
</evidence>
<dbReference type="SMART" id="SM00342">
    <property type="entry name" value="HTH_ARAC"/>
    <property type="match status" value="1"/>
</dbReference>
<evidence type="ECO:0000313" key="6">
    <source>
        <dbReference type="Proteomes" id="UP000025238"/>
    </source>
</evidence>
<evidence type="ECO:0000313" key="5">
    <source>
        <dbReference type="EMBL" id="AHY43262.1"/>
    </source>
</evidence>
<dbReference type="GO" id="GO:0003700">
    <property type="term" value="F:DNA-binding transcription factor activity"/>
    <property type="evidence" value="ECO:0007669"/>
    <property type="project" value="InterPro"/>
</dbReference>
<dbReference type="GO" id="GO:0005829">
    <property type="term" value="C:cytosol"/>
    <property type="evidence" value="ECO:0007669"/>
    <property type="project" value="TreeGrafter"/>
</dbReference>
<name>A0A023WSQ9_STUST</name>
<dbReference type="InterPro" id="IPR032687">
    <property type="entry name" value="AraC-type_N"/>
</dbReference>
<evidence type="ECO:0000256" key="1">
    <source>
        <dbReference type="ARBA" id="ARBA00023015"/>
    </source>
</evidence>
<dbReference type="PANTHER" id="PTHR47894:SF1">
    <property type="entry name" value="HTH-TYPE TRANSCRIPTIONAL REGULATOR VQSM"/>
    <property type="match status" value="1"/>
</dbReference>
<organism evidence="5 6">
    <name type="scientific">Stutzerimonas stutzeri</name>
    <name type="common">Pseudomonas stutzeri</name>
    <dbReference type="NCBI Taxonomy" id="316"/>
    <lineage>
        <taxon>Bacteria</taxon>
        <taxon>Pseudomonadati</taxon>
        <taxon>Pseudomonadota</taxon>
        <taxon>Gammaproteobacteria</taxon>
        <taxon>Pseudomonadales</taxon>
        <taxon>Pseudomonadaceae</taxon>
        <taxon>Stutzerimonas</taxon>
    </lineage>
</organism>
<evidence type="ECO:0000256" key="2">
    <source>
        <dbReference type="ARBA" id="ARBA00023125"/>
    </source>
</evidence>
<dbReference type="OrthoDB" id="5582699at2"/>
<dbReference type="PROSITE" id="PS01124">
    <property type="entry name" value="HTH_ARAC_FAMILY_2"/>
    <property type="match status" value="1"/>
</dbReference>
<dbReference type="Pfam" id="PF12625">
    <property type="entry name" value="Arabinose_bd"/>
    <property type="match status" value="1"/>
</dbReference>
<dbReference type="KEGG" id="pstu:UIB01_12560"/>
<dbReference type="AlphaFoldDB" id="A0A023WSQ9"/>
<dbReference type="EMBL" id="CP007509">
    <property type="protein sequence ID" value="AHY43262.1"/>
    <property type="molecule type" value="Genomic_DNA"/>
</dbReference>
<dbReference type="Proteomes" id="UP000025238">
    <property type="component" value="Chromosome"/>
</dbReference>
<dbReference type="InterPro" id="IPR018060">
    <property type="entry name" value="HTH_AraC"/>
</dbReference>
<dbReference type="Pfam" id="PF12833">
    <property type="entry name" value="HTH_18"/>
    <property type="match status" value="1"/>
</dbReference>
<reference evidence="5 6" key="1">
    <citation type="submission" date="2014-03" db="EMBL/GenBank/DDBJ databases">
        <title>Complete genome sequence of Pseudomonas stutzeri 19SMN4.</title>
        <authorList>
            <person name="Brunet-Galmes I."/>
            <person name="Nogales B."/>
            <person name="Busquets A."/>
            <person name="Pena A."/>
            <person name="Gomila M."/>
            <person name="Garcia-Valdes E."/>
            <person name="Lalucat J."/>
            <person name="Bennasar A."/>
            <person name="Bosch R."/>
        </authorList>
    </citation>
    <scope>NUCLEOTIDE SEQUENCE [LARGE SCALE GENOMIC DNA]</scope>
    <source>
        <strain evidence="5 6">19SMN4</strain>
    </source>
</reference>
<gene>
    <name evidence="5" type="ORF">UIB01_12560</name>
</gene>
<dbReference type="PATRIC" id="fig|316.97.peg.2513"/>
<dbReference type="GO" id="GO:0000976">
    <property type="term" value="F:transcription cis-regulatory region binding"/>
    <property type="evidence" value="ECO:0007669"/>
    <property type="project" value="TreeGrafter"/>
</dbReference>